<name>A0A7W3DIT7_ENTAS</name>
<evidence type="ECO:0000256" key="1">
    <source>
        <dbReference type="SAM" id="SignalP"/>
    </source>
</evidence>
<dbReference type="AlphaFoldDB" id="A0A7W3DIT7"/>
<keyword evidence="1" id="KW-0732">Signal</keyword>
<feature type="signal peptide" evidence="1">
    <location>
        <begin position="1"/>
        <end position="23"/>
    </location>
</feature>
<gene>
    <name evidence="2" type="ORF">HV056_24065</name>
    <name evidence="3" type="ORF">JGT27_14325</name>
</gene>
<dbReference type="Proteomes" id="UP000533461">
    <property type="component" value="Unassembled WGS sequence"/>
</dbReference>
<proteinExistence type="predicted"/>
<accession>A0A7W3DIT7</accession>
<dbReference type="EMBL" id="JAELXN010000049">
    <property type="protein sequence ID" value="MBJ6596871.1"/>
    <property type="molecule type" value="Genomic_DNA"/>
</dbReference>
<evidence type="ECO:0000313" key="2">
    <source>
        <dbReference type="EMBL" id="MBA8079560.1"/>
    </source>
</evidence>
<dbReference type="Proteomes" id="UP000641429">
    <property type="component" value="Unassembled WGS sequence"/>
</dbReference>
<evidence type="ECO:0008006" key="5">
    <source>
        <dbReference type="Google" id="ProtNLM"/>
    </source>
</evidence>
<sequence>MKIFKVVLAILALFATGMKASYAYDLPKDVTLRCTDNETVFIHFGTDEPEGAVKDTVYLKLPDTETVNIPLRAARFVDNNKALRMDFVKIFDDHRAVVRKLLLEDGSYYKADNKTNKLMDCSVKNATY</sequence>
<reference evidence="2 4" key="1">
    <citation type="submission" date="2020-06" db="EMBL/GenBank/DDBJ databases">
        <title>REHAB project genomes.</title>
        <authorList>
            <person name="Shaw L.P."/>
        </authorList>
    </citation>
    <scope>NUCLEOTIDE SEQUENCE [LARGE SCALE GENOMIC DNA]</scope>
    <source>
        <strain evidence="2 4">RHBSTW-00074</strain>
    </source>
</reference>
<reference evidence="3" key="2">
    <citation type="submission" date="2020-12" db="EMBL/GenBank/DDBJ databases">
        <title>Molecular epidemiology of VIM- metallo-b-lactamase-producing Enterobacter cloacae complex isolated in France between 2015 and 2018.</title>
        <authorList>
            <person name="Emeraud C."/>
            <person name="Petit C."/>
            <person name="Bonnin R."/>
            <person name="Naas T."/>
            <person name="Dortet L."/>
        </authorList>
    </citation>
    <scope>NUCLEOTIDE SEQUENCE</scope>
    <source>
        <strain evidence="3">170C2</strain>
    </source>
</reference>
<comment type="caution">
    <text evidence="2">The sequence shown here is derived from an EMBL/GenBank/DDBJ whole genome shotgun (WGS) entry which is preliminary data.</text>
</comment>
<protein>
    <recommendedName>
        <fullName evidence="5">Lysozyme inhibitor</fullName>
    </recommendedName>
</protein>
<evidence type="ECO:0000313" key="3">
    <source>
        <dbReference type="EMBL" id="MBJ6596871.1"/>
    </source>
</evidence>
<feature type="chain" id="PRO_5042409614" description="Lysozyme inhibitor" evidence="1">
    <location>
        <begin position="24"/>
        <end position="128"/>
    </location>
</feature>
<organism evidence="2 4">
    <name type="scientific">Enterobacter asburiae</name>
    <dbReference type="NCBI Taxonomy" id="61645"/>
    <lineage>
        <taxon>Bacteria</taxon>
        <taxon>Pseudomonadati</taxon>
        <taxon>Pseudomonadota</taxon>
        <taxon>Gammaproteobacteria</taxon>
        <taxon>Enterobacterales</taxon>
        <taxon>Enterobacteriaceae</taxon>
        <taxon>Enterobacter</taxon>
        <taxon>Enterobacter cloacae complex</taxon>
    </lineage>
</organism>
<dbReference type="RefSeq" id="WP_047363057.1">
    <property type="nucleotide sequence ID" value="NZ_CP077411.1"/>
</dbReference>
<evidence type="ECO:0000313" key="4">
    <source>
        <dbReference type="Proteomes" id="UP000533461"/>
    </source>
</evidence>
<dbReference type="EMBL" id="JABXRP010000003">
    <property type="protein sequence ID" value="MBA8079560.1"/>
    <property type="molecule type" value="Genomic_DNA"/>
</dbReference>